<dbReference type="EMBL" id="CP020772">
    <property type="protein sequence ID" value="ARI78294.1"/>
    <property type="molecule type" value="Genomic_DNA"/>
</dbReference>
<dbReference type="STRING" id="402384.HM131_16260"/>
<dbReference type="Proteomes" id="UP000192527">
    <property type="component" value="Chromosome"/>
</dbReference>
<accession>A0A1W5ZYF5</accession>
<dbReference type="RefSeq" id="WP_085030753.1">
    <property type="nucleotide sequence ID" value="NZ_CP020772.1"/>
</dbReference>
<organism evidence="1 2">
    <name type="scientific">Halobacillus mangrovi</name>
    <dbReference type="NCBI Taxonomy" id="402384"/>
    <lineage>
        <taxon>Bacteria</taxon>
        <taxon>Bacillati</taxon>
        <taxon>Bacillota</taxon>
        <taxon>Bacilli</taxon>
        <taxon>Bacillales</taxon>
        <taxon>Bacillaceae</taxon>
        <taxon>Halobacillus</taxon>
    </lineage>
</organism>
<name>A0A1W5ZYF5_9BACI</name>
<dbReference type="AlphaFoldDB" id="A0A1W5ZYF5"/>
<protein>
    <submittedName>
        <fullName evidence="1">Uncharacterized protein</fullName>
    </submittedName>
</protein>
<keyword evidence="2" id="KW-1185">Reference proteome</keyword>
<evidence type="ECO:0000313" key="1">
    <source>
        <dbReference type="EMBL" id="ARI78294.1"/>
    </source>
</evidence>
<dbReference type="OrthoDB" id="2607182at2"/>
<dbReference type="KEGG" id="hmn:HM131_16260"/>
<sequence>MSKHVEAFFQNENDAESAKAELQKLTIENEMVEAIPVDKDLSMVIPLSGSSGTAGAATNFAGALETDHDPLNDQKHLTHILHFQIQEEQYDRAVKIIEQHKGHMESVK</sequence>
<evidence type="ECO:0000313" key="2">
    <source>
        <dbReference type="Proteomes" id="UP000192527"/>
    </source>
</evidence>
<proteinExistence type="predicted"/>
<reference evidence="1 2" key="1">
    <citation type="submission" date="2017-04" db="EMBL/GenBank/DDBJ databases">
        <title>The whole genome sequencing and assembly of Halobacillus mangrovi strain.</title>
        <authorList>
            <person name="Lee S.-J."/>
            <person name="Park M.-K."/>
            <person name="Kim J.-Y."/>
            <person name="Lee Y.-J."/>
            <person name="Yi H."/>
            <person name="Bahn Y.-S."/>
            <person name="Kim J.F."/>
            <person name="Lee D.-W."/>
        </authorList>
    </citation>
    <scope>NUCLEOTIDE SEQUENCE [LARGE SCALE GENOMIC DNA]</scope>
    <source>
        <strain evidence="1 2">KTB 131</strain>
    </source>
</reference>
<gene>
    <name evidence="1" type="ORF">HM131_16260</name>
</gene>